<dbReference type="AlphaFoldDB" id="A0A3Q7H4Z0"/>
<reference evidence="2" key="2">
    <citation type="submission" date="2019-01" db="UniProtKB">
        <authorList>
            <consortium name="EnsemblPlants"/>
        </authorList>
    </citation>
    <scope>IDENTIFICATION</scope>
    <source>
        <strain evidence="2">cv. Heinz 1706</strain>
    </source>
</reference>
<dbReference type="Proteomes" id="UP000004994">
    <property type="component" value="Chromosome 7"/>
</dbReference>
<dbReference type="PaxDb" id="4081-Solyc07g009570.1.1"/>
<feature type="transmembrane region" description="Helical" evidence="1">
    <location>
        <begin position="33"/>
        <end position="50"/>
    </location>
</feature>
<reference evidence="2" key="1">
    <citation type="journal article" date="2012" name="Nature">
        <title>The tomato genome sequence provides insights into fleshy fruit evolution.</title>
        <authorList>
            <consortium name="Tomato Genome Consortium"/>
        </authorList>
    </citation>
    <scope>NUCLEOTIDE SEQUENCE [LARGE SCALE GENOMIC DNA]</scope>
    <source>
        <strain evidence="2">cv. Heinz 1706</strain>
    </source>
</reference>
<evidence type="ECO:0008006" key="4">
    <source>
        <dbReference type="Google" id="ProtNLM"/>
    </source>
</evidence>
<proteinExistence type="predicted"/>
<dbReference type="Gramene" id="Solyc07g009570.1.1">
    <property type="protein sequence ID" value="Solyc07g009570.1.1.1"/>
    <property type="gene ID" value="Solyc07g009570.1"/>
</dbReference>
<keyword evidence="1" id="KW-0812">Transmembrane</keyword>
<dbReference type="EnsemblPlants" id="Solyc07g009570.1.1">
    <property type="protein sequence ID" value="Solyc07g009570.1.1.1"/>
    <property type="gene ID" value="Solyc07g009570.1"/>
</dbReference>
<evidence type="ECO:0000256" key="1">
    <source>
        <dbReference type="SAM" id="Phobius"/>
    </source>
</evidence>
<keyword evidence="3" id="KW-1185">Reference proteome</keyword>
<organism evidence="2">
    <name type="scientific">Solanum lycopersicum</name>
    <name type="common">Tomato</name>
    <name type="synonym">Lycopersicon esculentum</name>
    <dbReference type="NCBI Taxonomy" id="4081"/>
    <lineage>
        <taxon>Eukaryota</taxon>
        <taxon>Viridiplantae</taxon>
        <taxon>Streptophyta</taxon>
        <taxon>Embryophyta</taxon>
        <taxon>Tracheophyta</taxon>
        <taxon>Spermatophyta</taxon>
        <taxon>Magnoliopsida</taxon>
        <taxon>eudicotyledons</taxon>
        <taxon>Gunneridae</taxon>
        <taxon>Pentapetalae</taxon>
        <taxon>asterids</taxon>
        <taxon>lamiids</taxon>
        <taxon>Solanales</taxon>
        <taxon>Solanaceae</taxon>
        <taxon>Solanoideae</taxon>
        <taxon>Solaneae</taxon>
        <taxon>Solanum</taxon>
        <taxon>Solanum subgen. Lycopersicon</taxon>
    </lineage>
</organism>
<evidence type="ECO:0000313" key="3">
    <source>
        <dbReference type="Proteomes" id="UP000004994"/>
    </source>
</evidence>
<dbReference type="InParanoid" id="A0A3Q7H4Z0"/>
<keyword evidence="1" id="KW-1133">Transmembrane helix</keyword>
<name>A0A3Q7H4Z0_SOLLC</name>
<accession>A0A3Q7H4Z0</accession>
<protein>
    <recommendedName>
        <fullName evidence="4">Transmembrane protein</fullName>
    </recommendedName>
</protein>
<keyword evidence="1" id="KW-0472">Membrane</keyword>
<evidence type="ECO:0000313" key="2">
    <source>
        <dbReference type="EnsemblPlants" id="Solyc07g009570.1.1.1"/>
    </source>
</evidence>
<sequence>MEESKRITKGIQLNQQCSIFQISQLKLRTQMTIILYFNLFILYFNITLYANKFYFF</sequence>